<protein>
    <submittedName>
        <fullName evidence="1">Uncharacterized protein</fullName>
    </submittedName>
</protein>
<keyword evidence="2" id="KW-1185">Reference proteome</keyword>
<name>A0ABQ1F2X4_9BACL</name>
<dbReference type="EMBL" id="BMHE01000032">
    <property type="protein sequence ID" value="GFZ97334.1"/>
    <property type="molecule type" value="Genomic_DNA"/>
</dbReference>
<organism evidence="1 2">
    <name type="scientific">Paenibacillus marchantiophytorum</name>
    <dbReference type="NCBI Taxonomy" id="1619310"/>
    <lineage>
        <taxon>Bacteria</taxon>
        <taxon>Bacillati</taxon>
        <taxon>Bacillota</taxon>
        <taxon>Bacilli</taxon>
        <taxon>Bacillales</taxon>
        <taxon>Paenibacillaceae</taxon>
        <taxon>Paenibacillus</taxon>
    </lineage>
</organism>
<dbReference type="Proteomes" id="UP000615455">
    <property type="component" value="Unassembled WGS sequence"/>
</dbReference>
<reference evidence="2" key="1">
    <citation type="journal article" date="2019" name="Int. J. Syst. Evol. Microbiol.">
        <title>The Global Catalogue of Microorganisms (GCM) 10K type strain sequencing project: providing services to taxonomists for standard genome sequencing and annotation.</title>
        <authorList>
            <consortium name="The Broad Institute Genomics Platform"/>
            <consortium name="The Broad Institute Genome Sequencing Center for Infectious Disease"/>
            <person name="Wu L."/>
            <person name="Ma J."/>
        </authorList>
    </citation>
    <scope>NUCLEOTIDE SEQUENCE [LARGE SCALE GENOMIC DNA]</scope>
    <source>
        <strain evidence="2">CGMCC 1.15043</strain>
    </source>
</reference>
<accession>A0ABQ1F2X4</accession>
<gene>
    <name evidence="1" type="ORF">GCM10008018_49610</name>
</gene>
<sequence length="194" mass="22154">MNDKSVETFYLNFADAWGIDLNADSRWMQENGATNHWIGFVVGFNDMPEAKKIPGFHFQVTKPPVLHKGDKALTDRQQQITVPWAWAISKNNKNVDGSAKALYRIGAQPLLGFRHDPQYEKASCVSVDSCKQLFNYVDNNYFRDAIPILKYSDADMDDYNRITTQINTYVDEMLSKFVVGQEQLSKFVVGKNSK</sequence>
<dbReference type="Gene3D" id="3.40.190.10">
    <property type="entry name" value="Periplasmic binding protein-like II"/>
    <property type="match status" value="4"/>
</dbReference>
<dbReference type="SUPFAM" id="SSF53850">
    <property type="entry name" value="Periplasmic binding protein-like II"/>
    <property type="match status" value="1"/>
</dbReference>
<evidence type="ECO:0000313" key="1">
    <source>
        <dbReference type="EMBL" id="GFZ97334.1"/>
    </source>
</evidence>
<evidence type="ECO:0000313" key="2">
    <source>
        <dbReference type="Proteomes" id="UP000615455"/>
    </source>
</evidence>
<proteinExistence type="predicted"/>
<comment type="caution">
    <text evidence="1">The sequence shown here is derived from an EMBL/GenBank/DDBJ whole genome shotgun (WGS) entry which is preliminary data.</text>
</comment>